<dbReference type="GO" id="GO:0012505">
    <property type="term" value="C:endomembrane system"/>
    <property type="evidence" value="ECO:0007669"/>
    <property type="project" value="UniProtKB-SubCell"/>
</dbReference>
<feature type="domain" description="V-SNARE coiled-coil homology" evidence="10">
    <location>
        <begin position="15"/>
        <end position="75"/>
    </location>
</feature>
<dbReference type="GO" id="GO:0005737">
    <property type="term" value="C:cytoplasm"/>
    <property type="evidence" value="ECO:0007669"/>
    <property type="project" value="UniProtKB-ARBA"/>
</dbReference>
<keyword evidence="4" id="KW-0653">Protein transport</keyword>
<evidence type="ECO:0000256" key="5">
    <source>
        <dbReference type="ARBA" id="ARBA00022989"/>
    </source>
</evidence>
<dbReference type="GO" id="GO:0016020">
    <property type="term" value="C:membrane"/>
    <property type="evidence" value="ECO:0007669"/>
    <property type="project" value="InterPro"/>
</dbReference>
<dbReference type="SUPFAM" id="SSF58038">
    <property type="entry name" value="SNARE fusion complex"/>
    <property type="match status" value="1"/>
</dbReference>
<dbReference type="FunFam" id="1.20.5.110:FF:000004">
    <property type="entry name" value="Vesicle-associated membrane protein 7"/>
    <property type="match status" value="1"/>
</dbReference>
<dbReference type="OrthoDB" id="190375at2759"/>
<gene>
    <name evidence="11" type="ORF">AMAG_13295</name>
</gene>
<keyword evidence="8" id="KW-0175">Coiled coil</keyword>
<evidence type="ECO:0000256" key="8">
    <source>
        <dbReference type="PROSITE-ProRule" id="PRU00290"/>
    </source>
</evidence>
<proteinExistence type="inferred from homology"/>
<evidence type="ECO:0000256" key="7">
    <source>
        <dbReference type="ARBA" id="ARBA00046280"/>
    </source>
</evidence>
<dbReference type="Pfam" id="PF00957">
    <property type="entry name" value="Synaptobrevin"/>
    <property type="match status" value="1"/>
</dbReference>
<dbReference type="PROSITE" id="PS50892">
    <property type="entry name" value="V_SNARE"/>
    <property type="match status" value="1"/>
</dbReference>
<dbReference type="AlphaFoldDB" id="A0A0L0T0F2"/>
<evidence type="ECO:0000313" key="12">
    <source>
        <dbReference type="Proteomes" id="UP000054350"/>
    </source>
</evidence>
<dbReference type="EMBL" id="GG745355">
    <property type="protein sequence ID" value="KNE68125.1"/>
    <property type="molecule type" value="Genomic_DNA"/>
</dbReference>
<name>A0A0L0T0F2_ALLM3</name>
<evidence type="ECO:0000256" key="1">
    <source>
        <dbReference type="ARBA" id="ARBA00008025"/>
    </source>
</evidence>
<reference evidence="11 12" key="1">
    <citation type="submission" date="2009-11" db="EMBL/GenBank/DDBJ databases">
        <title>Annotation of Allomyces macrogynus ATCC 38327.</title>
        <authorList>
            <consortium name="The Broad Institute Genome Sequencing Platform"/>
            <person name="Russ C."/>
            <person name="Cuomo C."/>
            <person name="Burger G."/>
            <person name="Gray M.W."/>
            <person name="Holland P.W.H."/>
            <person name="King N."/>
            <person name="Lang F.B.F."/>
            <person name="Roger A.J."/>
            <person name="Ruiz-Trillo I."/>
            <person name="Young S.K."/>
            <person name="Zeng Q."/>
            <person name="Gargeya S."/>
            <person name="Fitzgerald M."/>
            <person name="Haas B."/>
            <person name="Abouelleil A."/>
            <person name="Alvarado L."/>
            <person name="Arachchi H.M."/>
            <person name="Berlin A."/>
            <person name="Chapman S.B."/>
            <person name="Gearin G."/>
            <person name="Goldberg J."/>
            <person name="Griggs A."/>
            <person name="Gujja S."/>
            <person name="Hansen M."/>
            <person name="Heiman D."/>
            <person name="Howarth C."/>
            <person name="Larimer J."/>
            <person name="Lui A."/>
            <person name="MacDonald P.J.P."/>
            <person name="McCowen C."/>
            <person name="Montmayeur A."/>
            <person name="Murphy C."/>
            <person name="Neiman D."/>
            <person name="Pearson M."/>
            <person name="Priest M."/>
            <person name="Roberts A."/>
            <person name="Saif S."/>
            <person name="Shea T."/>
            <person name="Sisk P."/>
            <person name="Stolte C."/>
            <person name="Sykes S."/>
            <person name="Wortman J."/>
            <person name="Nusbaum C."/>
            <person name="Birren B."/>
        </authorList>
    </citation>
    <scope>NUCLEOTIDE SEQUENCE [LARGE SCALE GENOMIC DNA]</scope>
    <source>
        <strain evidence="11 12">ATCC 38327</strain>
    </source>
</reference>
<evidence type="ECO:0000256" key="4">
    <source>
        <dbReference type="ARBA" id="ARBA00022927"/>
    </source>
</evidence>
<evidence type="ECO:0000313" key="11">
    <source>
        <dbReference type="EMBL" id="KNE68125.1"/>
    </source>
</evidence>
<dbReference type="STRING" id="578462.A0A0L0T0F2"/>
<keyword evidence="12" id="KW-1185">Reference proteome</keyword>
<dbReference type="OMA" id="MWVILIA"/>
<evidence type="ECO:0000256" key="3">
    <source>
        <dbReference type="ARBA" id="ARBA00022692"/>
    </source>
</evidence>
<protein>
    <recommendedName>
        <fullName evidence="10">V-SNARE coiled-coil homology domain-containing protein</fullName>
    </recommendedName>
</protein>
<evidence type="ECO:0000256" key="6">
    <source>
        <dbReference type="ARBA" id="ARBA00023136"/>
    </source>
</evidence>
<dbReference type="Proteomes" id="UP000054350">
    <property type="component" value="Unassembled WGS sequence"/>
</dbReference>
<keyword evidence="2" id="KW-0813">Transport</keyword>
<organism evidence="11 12">
    <name type="scientific">Allomyces macrogynus (strain ATCC 38327)</name>
    <name type="common">Allomyces javanicus var. macrogynus</name>
    <dbReference type="NCBI Taxonomy" id="578462"/>
    <lineage>
        <taxon>Eukaryota</taxon>
        <taxon>Fungi</taxon>
        <taxon>Fungi incertae sedis</taxon>
        <taxon>Blastocladiomycota</taxon>
        <taxon>Blastocladiomycetes</taxon>
        <taxon>Blastocladiales</taxon>
        <taxon>Blastocladiaceae</taxon>
        <taxon>Allomyces</taxon>
    </lineage>
</organism>
<dbReference type="eggNOG" id="KOG0860">
    <property type="taxonomic scope" value="Eukaryota"/>
</dbReference>
<dbReference type="InterPro" id="IPR042855">
    <property type="entry name" value="V_SNARE_CC"/>
</dbReference>
<reference evidence="12" key="2">
    <citation type="submission" date="2009-11" db="EMBL/GenBank/DDBJ databases">
        <title>The Genome Sequence of Allomyces macrogynus strain ATCC 38327.</title>
        <authorList>
            <consortium name="The Broad Institute Genome Sequencing Platform"/>
            <person name="Russ C."/>
            <person name="Cuomo C."/>
            <person name="Shea T."/>
            <person name="Young S.K."/>
            <person name="Zeng Q."/>
            <person name="Koehrsen M."/>
            <person name="Haas B."/>
            <person name="Borodovsky M."/>
            <person name="Guigo R."/>
            <person name="Alvarado L."/>
            <person name="Berlin A."/>
            <person name="Borenstein D."/>
            <person name="Chen Z."/>
            <person name="Engels R."/>
            <person name="Freedman E."/>
            <person name="Gellesch M."/>
            <person name="Goldberg J."/>
            <person name="Griggs A."/>
            <person name="Gujja S."/>
            <person name="Heiman D."/>
            <person name="Hepburn T."/>
            <person name="Howarth C."/>
            <person name="Jen D."/>
            <person name="Larson L."/>
            <person name="Lewis B."/>
            <person name="Mehta T."/>
            <person name="Park D."/>
            <person name="Pearson M."/>
            <person name="Roberts A."/>
            <person name="Saif S."/>
            <person name="Shenoy N."/>
            <person name="Sisk P."/>
            <person name="Stolte C."/>
            <person name="Sykes S."/>
            <person name="Walk T."/>
            <person name="White J."/>
            <person name="Yandava C."/>
            <person name="Burger G."/>
            <person name="Gray M.W."/>
            <person name="Holland P.W.H."/>
            <person name="King N."/>
            <person name="Lang F.B.F."/>
            <person name="Roger A.J."/>
            <person name="Ruiz-Trillo I."/>
            <person name="Lander E."/>
            <person name="Nusbaum C."/>
        </authorList>
    </citation>
    <scope>NUCLEOTIDE SEQUENCE [LARGE SCALE GENOMIC DNA]</scope>
    <source>
        <strain evidence="12">ATCC 38327</strain>
    </source>
</reference>
<dbReference type="PRINTS" id="PR00219">
    <property type="entry name" value="SYNAPTOBREVN"/>
</dbReference>
<keyword evidence="3 9" id="KW-0812">Transmembrane</keyword>
<dbReference type="Gene3D" id="1.20.5.110">
    <property type="match status" value="1"/>
</dbReference>
<dbReference type="InterPro" id="IPR001388">
    <property type="entry name" value="Synaptobrevin-like"/>
</dbReference>
<dbReference type="VEuPathDB" id="FungiDB:AMAG_13295"/>
<evidence type="ECO:0000259" key="10">
    <source>
        <dbReference type="PROSITE" id="PS50892"/>
    </source>
</evidence>
<keyword evidence="6 9" id="KW-0472">Membrane</keyword>
<evidence type="ECO:0000256" key="2">
    <source>
        <dbReference type="ARBA" id="ARBA00022448"/>
    </source>
</evidence>
<dbReference type="GO" id="GO:0016192">
    <property type="term" value="P:vesicle-mediated transport"/>
    <property type="evidence" value="ECO:0007669"/>
    <property type="project" value="InterPro"/>
</dbReference>
<comment type="subcellular location">
    <subcellularLocation>
        <location evidence="7">Endomembrane system</location>
        <topology evidence="7">Single-pass type IV membrane protein</topology>
    </subcellularLocation>
</comment>
<accession>A0A0L0T0F2</accession>
<feature type="transmembrane region" description="Helical" evidence="9">
    <location>
        <begin position="79"/>
        <end position="99"/>
    </location>
</feature>
<dbReference type="InterPro" id="IPR016444">
    <property type="entry name" value="Synaptobrevin/VAMP"/>
</dbReference>
<dbReference type="PANTHER" id="PTHR45701">
    <property type="entry name" value="SYNAPTOBREVIN FAMILY MEMBER"/>
    <property type="match status" value="1"/>
</dbReference>
<keyword evidence="5 9" id="KW-1133">Transmembrane helix</keyword>
<evidence type="ECO:0000256" key="9">
    <source>
        <dbReference type="SAM" id="Phobius"/>
    </source>
</evidence>
<sequence length="111" mass="12005">MPAAPVAPAGADMGKTKQVQAQVNEVVGIMQNNIEKVMERGEKLDSLATKTEDLQQSSLQFKKGATKVRKAMWWKDLKLKLMIAAIVAVILIIIIVPIVNNVNAIAGSPAR</sequence>
<comment type="similarity">
    <text evidence="1">Belongs to the synaptobrevin family.</text>
</comment>
<dbReference type="GO" id="GO:0015031">
    <property type="term" value="P:protein transport"/>
    <property type="evidence" value="ECO:0007669"/>
    <property type="project" value="UniProtKB-KW"/>
</dbReference>
<dbReference type="PIRSF" id="PIRSF005409">
    <property type="entry name" value="Synaptobrevin_euk"/>
    <property type="match status" value="1"/>
</dbReference>